<proteinExistence type="predicted"/>
<feature type="transmembrane region" description="Helical" evidence="1">
    <location>
        <begin position="12"/>
        <end position="33"/>
    </location>
</feature>
<protein>
    <recommendedName>
        <fullName evidence="4">PilX-like prepilin protein</fullName>
    </recommendedName>
</protein>
<accession>A0ABT8GVR6</accession>
<reference evidence="2" key="1">
    <citation type="submission" date="2023-07" db="EMBL/GenBank/DDBJ databases">
        <title>Ureibacillus sp. isolated from freshwater well.</title>
        <authorList>
            <person name="Kirdat K."/>
            <person name="Bhatt A."/>
            <person name="Teware R."/>
            <person name="Bhavsar Y."/>
            <person name="Yadav A."/>
        </authorList>
    </citation>
    <scope>NUCLEOTIDE SEQUENCE</scope>
    <source>
        <strain evidence="2">BA0131</strain>
    </source>
</reference>
<dbReference type="Proteomes" id="UP001172743">
    <property type="component" value="Unassembled WGS sequence"/>
</dbReference>
<organism evidence="2 3">
    <name type="scientific">Ureibacillus aquaedulcis</name>
    <dbReference type="NCBI Taxonomy" id="3058421"/>
    <lineage>
        <taxon>Bacteria</taxon>
        <taxon>Bacillati</taxon>
        <taxon>Bacillota</taxon>
        <taxon>Bacilli</taxon>
        <taxon>Bacillales</taxon>
        <taxon>Caryophanaceae</taxon>
        <taxon>Ureibacillus</taxon>
    </lineage>
</organism>
<gene>
    <name evidence="2" type="ORF">QYB95_18350</name>
</gene>
<evidence type="ECO:0000313" key="2">
    <source>
        <dbReference type="EMBL" id="MDN4495508.1"/>
    </source>
</evidence>
<sequence length="425" mass="46615">MRRITNNSDGYAILIVLMITAVFTVFALSFLVISANTTKQNNIVEQNSQSVAIAEMGVTYFEHAINNSIHTHQDTVLTYVKNLRANDIADKKNYPDDYYIDIAISEMMGYLQTDVNDLNLTVGIKGNSTGDFYISPTETDFFKNTSKGIDVLYKSRGTEDSKSTTIEGKLKLDFSQFLVTKVAPPGTGTKTTPILQANQISDPGNNLTSCPNYDKKVEFNAINCQITGSMTYDDSVSFDNSKVKVTGALTADKINKGFYDSTLYVLGSMTVYGNMKKSDNINLFVGGAFSGLNFIDNDGITNSVIEIMGSASMHNTKFTNSTMYIGGVTTIHQLNGDDYSTVFINANTTVDTKIKLSNRSKVCINGHLDVNNIDTDSTSKVYAKSSNNSSVNTKPDSFNNACFSTSTTADWGNINLSSEYNYNYK</sequence>
<keyword evidence="3" id="KW-1185">Reference proteome</keyword>
<name>A0ABT8GVR6_9BACL</name>
<dbReference type="RefSeq" id="WP_301139818.1">
    <property type="nucleotide sequence ID" value="NZ_JAUHTQ010000023.1"/>
</dbReference>
<evidence type="ECO:0000313" key="3">
    <source>
        <dbReference type="Proteomes" id="UP001172743"/>
    </source>
</evidence>
<dbReference type="EMBL" id="JAUHTQ010000023">
    <property type="protein sequence ID" value="MDN4495508.1"/>
    <property type="molecule type" value="Genomic_DNA"/>
</dbReference>
<comment type="caution">
    <text evidence="2">The sequence shown here is derived from an EMBL/GenBank/DDBJ whole genome shotgun (WGS) entry which is preliminary data.</text>
</comment>
<evidence type="ECO:0008006" key="4">
    <source>
        <dbReference type="Google" id="ProtNLM"/>
    </source>
</evidence>
<keyword evidence="1" id="KW-0812">Transmembrane</keyword>
<keyword evidence="1" id="KW-0472">Membrane</keyword>
<keyword evidence="1" id="KW-1133">Transmembrane helix</keyword>
<evidence type="ECO:0000256" key="1">
    <source>
        <dbReference type="SAM" id="Phobius"/>
    </source>
</evidence>